<dbReference type="Gene3D" id="3.80.10.10">
    <property type="entry name" value="Ribonuclease Inhibitor"/>
    <property type="match status" value="1"/>
</dbReference>
<reference evidence="2 3" key="1">
    <citation type="journal article" date="2018" name="Sci. Data">
        <title>The draft genome sequence of cork oak.</title>
        <authorList>
            <person name="Ramos A.M."/>
            <person name="Usie A."/>
            <person name="Barbosa P."/>
            <person name="Barros P.M."/>
            <person name="Capote T."/>
            <person name="Chaves I."/>
            <person name="Simoes F."/>
            <person name="Abreu I."/>
            <person name="Carrasquinho I."/>
            <person name="Faro C."/>
            <person name="Guimaraes J.B."/>
            <person name="Mendonca D."/>
            <person name="Nobrega F."/>
            <person name="Rodrigues L."/>
            <person name="Saibo N.J.M."/>
            <person name="Varela M.C."/>
            <person name="Egas C."/>
            <person name="Matos J."/>
            <person name="Miguel C.M."/>
            <person name="Oliveira M.M."/>
            <person name="Ricardo C.P."/>
            <person name="Goncalves S."/>
        </authorList>
    </citation>
    <scope>NUCLEOTIDE SEQUENCE [LARGE SCALE GENOMIC DNA]</scope>
    <source>
        <strain evidence="3">cv. HL8</strain>
    </source>
</reference>
<comment type="caution">
    <text evidence="2">The sequence shown here is derived from an EMBL/GenBank/DDBJ whole genome shotgun (WGS) entry which is preliminary data.</text>
</comment>
<dbReference type="InterPro" id="IPR001810">
    <property type="entry name" value="F-box_dom"/>
</dbReference>
<dbReference type="SMART" id="SM00579">
    <property type="entry name" value="FBD"/>
    <property type="match status" value="1"/>
</dbReference>
<evidence type="ECO:0000313" key="2">
    <source>
        <dbReference type="EMBL" id="KAK7858051.1"/>
    </source>
</evidence>
<dbReference type="PROSITE" id="PS50181">
    <property type="entry name" value="FBOX"/>
    <property type="match status" value="1"/>
</dbReference>
<evidence type="ECO:0000259" key="1">
    <source>
        <dbReference type="PROSITE" id="PS50181"/>
    </source>
</evidence>
<gene>
    <name evidence="2" type="ORF">CFP56_014593</name>
</gene>
<dbReference type="InterPro" id="IPR053781">
    <property type="entry name" value="F-box_AtFBL13-like"/>
</dbReference>
<dbReference type="InterPro" id="IPR006566">
    <property type="entry name" value="FBD"/>
</dbReference>
<dbReference type="PANTHER" id="PTHR31900">
    <property type="entry name" value="F-BOX/RNI SUPERFAMILY PROTEIN-RELATED"/>
    <property type="match status" value="1"/>
</dbReference>
<name>A0AAW0M5E3_QUESU</name>
<dbReference type="Pfam" id="PF00646">
    <property type="entry name" value="F-box"/>
    <property type="match status" value="1"/>
</dbReference>
<dbReference type="AlphaFoldDB" id="A0AAW0M5E3"/>
<protein>
    <submittedName>
        <fullName evidence="2">F-box/fbd/lrr-repeat protein</fullName>
    </submittedName>
</protein>
<dbReference type="Proteomes" id="UP000237347">
    <property type="component" value="Unassembled WGS sequence"/>
</dbReference>
<dbReference type="Pfam" id="PF08387">
    <property type="entry name" value="FBD"/>
    <property type="match status" value="1"/>
</dbReference>
<feature type="domain" description="F-box" evidence="1">
    <location>
        <begin position="34"/>
        <end position="82"/>
    </location>
</feature>
<keyword evidence="3" id="KW-1185">Reference proteome</keyword>
<sequence length="486" mass="55409">MEIVRRRRAIGETMNVSPLARKAKNQKLNDEQNTDRISNLPDAILQRILTLLETKDAVKTSTLSKRWQYLWMSITDLVFMEDGPDKRKKRVQFMNFVERVLVLRESSDLTLFVLSCDVLNDASRINAWISAAVMHKVQVLSIGLGIDEDSRCNSEEPIMLPHCLFTSESLTYLSLTYFNLESYVLLKIPSSIWFSSLKTLKIRFAVFPDDRSMQRLLSGVPVLEDLTLDACCWWNVRSVCISAPMLKTLAIYETVDGLDQDDCQFLIFGMNLKYFYYGGKLKNEYLFYKTSSLMKAVIYLGGKDSIEKDKRQREVSYRVHKLLRGLSLVKKLAITPYVIEGLSYAEELLAHLPVFCNLTCLKFIGEPMNFASGELGNIIQKLPCLNSLIFNVGIFLSPYCEEGEWKLDPVAPCFSTHLKSITIREFGGTKGELHVVNFLLESALILERLVISCSLDKFSGGVGRQKEVHDLLMLSRRSRTCAIEFS</sequence>
<evidence type="ECO:0000313" key="3">
    <source>
        <dbReference type="Proteomes" id="UP000237347"/>
    </source>
</evidence>
<dbReference type="Pfam" id="PF24758">
    <property type="entry name" value="LRR_At5g56370"/>
    <property type="match status" value="1"/>
</dbReference>
<dbReference type="EMBL" id="PKMF04000022">
    <property type="protein sequence ID" value="KAK7858051.1"/>
    <property type="molecule type" value="Genomic_DNA"/>
</dbReference>
<dbReference type="SUPFAM" id="SSF81383">
    <property type="entry name" value="F-box domain"/>
    <property type="match status" value="1"/>
</dbReference>
<dbReference type="InterPro" id="IPR036047">
    <property type="entry name" value="F-box-like_dom_sf"/>
</dbReference>
<dbReference type="InterPro" id="IPR032675">
    <property type="entry name" value="LRR_dom_sf"/>
</dbReference>
<dbReference type="SUPFAM" id="SSF52047">
    <property type="entry name" value="RNI-like"/>
    <property type="match status" value="1"/>
</dbReference>
<dbReference type="Gene3D" id="1.20.1280.50">
    <property type="match status" value="1"/>
</dbReference>
<dbReference type="InterPro" id="IPR055411">
    <property type="entry name" value="LRR_FXL15/At3g58940/PEG3-like"/>
</dbReference>
<dbReference type="InterPro" id="IPR050232">
    <property type="entry name" value="FBL13/AtMIF1-like"/>
</dbReference>
<dbReference type="CDD" id="cd22160">
    <property type="entry name" value="F-box_AtFBL13-like"/>
    <property type="match status" value="1"/>
</dbReference>
<dbReference type="SMART" id="SM00256">
    <property type="entry name" value="FBOX"/>
    <property type="match status" value="1"/>
</dbReference>
<accession>A0AAW0M5E3</accession>
<organism evidence="2 3">
    <name type="scientific">Quercus suber</name>
    <name type="common">Cork oak</name>
    <dbReference type="NCBI Taxonomy" id="58331"/>
    <lineage>
        <taxon>Eukaryota</taxon>
        <taxon>Viridiplantae</taxon>
        <taxon>Streptophyta</taxon>
        <taxon>Embryophyta</taxon>
        <taxon>Tracheophyta</taxon>
        <taxon>Spermatophyta</taxon>
        <taxon>Magnoliopsida</taxon>
        <taxon>eudicotyledons</taxon>
        <taxon>Gunneridae</taxon>
        <taxon>Pentapetalae</taxon>
        <taxon>rosids</taxon>
        <taxon>fabids</taxon>
        <taxon>Fagales</taxon>
        <taxon>Fagaceae</taxon>
        <taxon>Quercus</taxon>
    </lineage>
</organism>
<proteinExistence type="predicted"/>
<dbReference type="PANTHER" id="PTHR31900:SF30">
    <property type="entry name" value="SUPERFAMILY PROTEIN, PUTATIVE-RELATED"/>
    <property type="match status" value="1"/>
</dbReference>